<sequence>DGKEIIYRAVETKINGKSVDETSKTNGAYVVSYQYGKDAQSESAFQTDLTVATNRVIYGFVNLSKKAAYLAPDVKEDKDLQNVTFNIYKKGLFGTGETLYASNIRTDTNGNLIHENGKYGDEKKYLVAGMYVLKEVSTGSEYSVWSKGIEFTVGSGEKKLLTDDLKDTGEHGTAWISTEKTLLGGLKLKTEYKAAGNQTHTFQDTCQAATNDSTAVNLESRGVLTFTKTGPKTEEGYEDLNAYGEATGASSAYFGVYLDEACTTQVAGLVPKASVVAGSTDKTTMVLTNKAKDNTTL</sequence>
<gene>
    <name evidence="2" type="ORF">WMO25_18435</name>
</gene>
<dbReference type="Gene3D" id="2.60.40.10">
    <property type="entry name" value="Immunoglobulins"/>
    <property type="match status" value="1"/>
</dbReference>
<dbReference type="InterPro" id="IPR013783">
    <property type="entry name" value="Ig-like_fold"/>
</dbReference>
<feature type="non-terminal residue" evidence="2">
    <location>
        <position position="1"/>
    </location>
</feature>
<evidence type="ECO:0000259" key="1">
    <source>
        <dbReference type="Pfam" id="PF17802"/>
    </source>
</evidence>
<comment type="caution">
    <text evidence="2">The sequence shown here is derived from an EMBL/GenBank/DDBJ whole genome shotgun (WGS) entry which is preliminary data.</text>
</comment>
<evidence type="ECO:0000313" key="3">
    <source>
        <dbReference type="Proteomes" id="UP001469749"/>
    </source>
</evidence>
<accession>A0ABV1BBW4</accession>
<feature type="domain" description="SpaA-like prealbumin fold" evidence="1">
    <location>
        <begin position="73"/>
        <end position="156"/>
    </location>
</feature>
<proteinExistence type="predicted"/>
<feature type="non-terminal residue" evidence="2">
    <location>
        <position position="297"/>
    </location>
</feature>
<reference evidence="2 3" key="1">
    <citation type="submission" date="2024-03" db="EMBL/GenBank/DDBJ databases">
        <title>Human intestinal bacterial collection.</title>
        <authorList>
            <person name="Pauvert C."/>
            <person name="Hitch T.C.A."/>
            <person name="Clavel T."/>
        </authorList>
    </citation>
    <scope>NUCLEOTIDE SEQUENCE [LARGE SCALE GENOMIC DNA]</scope>
    <source>
        <strain evidence="2 3">CLA-AA-H190</strain>
    </source>
</reference>
<dbReference type="Pfam" id="PF17802">
    <property type="entry name" value="SpaA"/>
    <property type="match status" value="1"/>
</dbReference>
<protein>
    <recommendedName>
        <fullName evidence="1">SpaA-like prealbumin fold domain-containing protein</fullName>
    </recommendedName>
</protein>
<dbReference type="RefSeq" id="WP_349086714.1">
    <property type="nucleotide sequence ID" value="NZ_JBBMEK010000493.1"/>
</dbReference>
<keyword evidence="3" id="KW-1185">Reference proteome</keyword>
<dbReference type="Proteomes" id="UP001469749">
    <property type="component" value="Unassembled WGS sequence"/>
</dbReference>
<organism evidence="2 3">
    <name type="scientific">Coprococcus intestinihominis</name>
    <dbReference type="NCBI Taxonomy" id="3133154"/>
    <lineage>
        <taxon>Bacteria</taxon>
        <taxon>Bacillati</taxon>
        <taxon>Bacillota</taxon>
        <taxon>Clostridia</taxon>
        <taxon>Lachnospirales</taxon>
        <taxon>Lachnospiraceae</taxon>
        <taxon>Coprococcus</taxon>
    </lineage>
</organism>
<dbReference type="EMBL" id="JBBMEK010000493">
    <property type="protein sequence ID" value="MEQ2367036.1"/>
    <property type="molecule type" value="Genomic_DNA"/>
</dbReference>
<name>A0ABV1BBW4_9FIRM</name>
<dbReference type="InterPro" id="IPR041033">
    <property type="entry name" value="SpaA_PFL_dom_1"/>
</dbReference>
<evidence type="ECO:0000313" key="2">
    <source>
        <dbReference type="EMBL" id="MEQ2367036.1"/>
    </source>
</evidence>